<evidence type="ECO:0000256" key="1">
    <source>
        <dbReference type="SAM" id="MobiDB-lite"/>
    </source>
</evidence>
<dbReference type="PATRIC" id="fig|270351.10.peg.1034"/>
<dbReference type="EMBL" id="AP014704">
    <property type="protein sequence ID" value="BAQ44469.1"/>
    <property type="molecule type" value="Genomic_DNA"/>
</dbReference>
<protein>
    <submittedName>
        <fullName evidence="2">Uncharacterized protein</fullName>
    </submittedName>
</protein>
<accession>A0A0C6FHB0</accession>
<name>A0A0C6FHB0_9HYPH</name>
<gene>
    <name evidence="2" type="ORF">Maq22A_c05425</name>
</gene>
<dbReference type="KEGG" id="maqu:Maq22A_c05425"/>
<feature type="region of interest" description="Disordered" evidence="1">
    <location>
        <begin position="1"/>
        <end position="99"/>
    </location>
</feature>
<proteinExistence type="predicted"/>
<sequence length="99" mass="10498">MRFSCTGASREASTIAPGTPPGSRGDPGSRRLAAGSPIGRSAEDGEETVDHRETPATRGRRKTGFGVGCGGKESRREQRCSPDPAWASGMPCDEDHYMM</sequence>
<reference evidence="3" key="2">
    <citation type="submission" date="2015-01" db="EMBL/GenBank/DDBJ databases">
        <title>Complete genome sequence of Methylobacterium aquaticum strain 22A.</title>
        <authorList>
            <person name="Tani A."/>
            <person name="Ogura Y."/>
            <person name="Hayashi T."/>
        </authorList>
    </citation>
    <scope>NUCLEOTIDE SEQUENCE [LARGE SCALE GENOMIC DNA]</scope>
    <source>
        <strain evidence="3">MA-22A</strain>
    </source>
</reference>
<evidence type="ECO:0000313" key="3">
    <source>
        <dbReference type="Proteomes" id="UP000061432"/>
    </source>
</evidence>
<evidence type="ECO:0000313" key="2">
    <source>
        <dbReference type="EMBL" id="BAQ44469.1"/>
    </source>
</evidence>
<dbReference type="AlphaFoldDB" id="A0A0C6FHB0"/>
<reference evidence="2 3" key="1">
    <citation type="journal article" date="2015" name="Genome Announc.">
        <title>Complete Genome Sequence of Methylobacterium aquaticum Strain 22A, Isolated from Racomitrium japonicum Moss.</title>
        <authorList>
            <person name="Tani A."/>
            <person name="Ogura Y."/>
            <person name="Hayashi T."/>
            <person name="Kimbara K."/>
        </authorList>
    </citation>
    <scope>NUCLEOTIDE SEQUENCE [LARGE SCALE GENOMIC DNA]</scope>
    <source>
        <strain evidence="2 3">MA-22A</strain>
    </source>
</reference>
<organism evidence="2 3">
    <name type="scientific">Methylobacterium aquaticum</name>
    <dbReference type="NCBI Taxonomy" id="270351"/>
    <lineage>
        <taxon>Bacteria</taxon>
        <taxon>Pseudomonadati</taxon>
        <taxon>Pseudomonadota</taxon>
        <taxon>Alphaproteobacteria</taxon>
        <taxon>Hyphomicrobiales</taxon>
        <taxon>Methylobacteriaceae</taxon>
        <taxon>Methylobacterium</taxon>
    </lineage>
</organism>
<dbReference type="STRING" id="270351.Maq22A_c05425"/>
<dbReference type="Proteomes" id="UP000061432">
    <property type="component" value="Chromosome"/>
</dbReference>